<sequence>MKTRAIIIKNHLPFLKKLPGVKKDFYIDFVGKINIMNTV</sequence>
<name>C2BFZ5_9FIRM</name>
<proteinExistence type="predicted"/>
<dbReference type="STRING" id="525254.HMPREF0072_1265"/>
<comment type="caution">
    <text evidence="1">The sequence shown here is derived from an EMBL/GenBank/DDBJ whole genome shotgun (WGS) entry which is preliminary data.</text>
</comment>
<dbReference type="EMBL" id="ABYO01000214">
    <property type="protein sequence ID" value="EEI86110.1"/>
    <property type="molecule type" value="Genomic_DNA"/>
</dbReference>
<reference evidence="1 2" key="1">
    <citation type="submission" date="2008-10" db="EMBL/GenBank/DDBJ databases">
        <authorList>
            <person name="Qin X."/>
            <person name="Bachman B."/>
            <person name="Battles P."/>
            <person name="Bell A."/>
            <person name="Bess C."/>
            <person name="Bickham C."/>
            <person name="Chaboub L."/>
            <person name="Chen D."/>
            <person name="Coyle M."/>
            <person name="Deiros D.R."/>
            <person name="Dinh H."/>
            <person name="Forbes L."/>
            <person name="Fowler G."/>
            <person name="Francisco L."/>
            <person name="Fu Q."/>
            <person name="Gubbala S."/>
            <person name="Hale W."/>
            <person name="Han Y."/>
            <person name="Hemphill L."/>
            <person name="Highlander S.K."/>
            <person name="Hirani K."/>
            <person name="Hogues M."/>
            <person name="Jackson L."/>
            <person name="Jakkamsetti A."/>
            <person name="Javaid M."/>
            <person name="Jiang H."/>
            <person name="Korchina V."/>
            <person name="Kovar C."/>
            <person name="Lara F."/>
            <person name="Lee S."/>
            <person name="Mata R."/>
            <person name="Mathew T."/>
            <person name="Moen C."/>
            <person name="Morales K."/>
            <person name="Munidasa M."/>
            <person name="Nazareth L."/>
            <person name="Ngo R."/>
            <person name="Nguyen L."/>
            <person name="Okwuonu G."/>
            <person name="Ongeri F."/>
            <person name="Patil S."/>
            <person name="Petrosino J."/>
            <person name="Pham C."/>
            <person name="Pham P."/>
            <person name="Pu L.-L."/>
            <person name="Puazo M."/>
            <person name="Raj R."/>
            <person name="Reid J."/>
            <person name="Rouhana J."/>
            <person name="Saada N."/>
            <person name="Shang Y."/>
            <person name="Simmons D."/>
            <person name="Thornton R."/>
            <person name="Warren J."/>
            <person name="Weissenberger G."/>
            <person name="Zhang J."/>
            <person name="Zhang L."/>
            <person name="Zhou C."/>
            <person name="Zhu D."/>
            <person name="Muzny D."/>
            <person name="Worley K."/>
            <person name="Gibbs R."/>
        </authorList>
    </citation>
    <scope>NUCLEOTIDE SEQUENCE [LARGE SCALE GENOMIC DNA]</scope>
    <source>
        <strain evidence="1 2">ATCC 51172</strain>
    </source>
</reference>
<organism evidence="1 2">
    <name type="scientific">Anaerococcus lactolyticus ATCC 51172</name>
    <dbReference type="NCBI Taxonomy" id="525254"/>
    <lineage>
        <taxon>Bacteria</taxon>
        <taxon>Bacillati</taxon>
        <taxon>Bacillota</taxon>
        <taxon>Tissierellia</taxon>
        <taxon>Tissierellales</taxon>
        <taxon>Peptoniphilaceae</taxon>
        <taxon>Anaerococcus</taxon>
    </lineage>
</organism>
<evidence type="ECO:0000313" key="2">
    <source>
        <dbReference type="Proteomes" id="UP000005984"/>
    </source>
</evidence>
<gene>
    <name evidence="1" type="ORF">HMPREF0072_1265</name>
</gene>
<protein>
    <submittedName>
        <fullName evidence="1">Uncharacterized protein</fullName>
    </submittedName>
</protein>
<dbReference type="HOGENOM" id="CLU_3303821_0_0_9"/>
<dbReference type="AlphaFoldDB" id="C2BFZ5"/>
<dbReference type="Proteomes" id="UP000005984">
    <property type="component" value="Unassembled WGS sequence"/>
</dbReference>
<evidence type="ECO:0000313" key="1">
    <source>
        <dbReference type="EMBL" id="EEI86110.1"/>
    </source>
</evidence>
<keyword evidence="2" id="KW-1185">Reference proteome</keyword>
<accession>C2BFZ5</accession>